<dbReference type="InterPro" id="IPR050288">
    <property type="entry name" value="Cellulose_deg_GH3"/>
</dbReference>
<dbReference type="Gene3D" id="2.60.40.10">
    <property type="entry name" value="Immunoglobulins"/>
    <property type="match status" value="1"/>
</dbReference>
<comment type="similarity">
    <text evidence="1 4">Belongs to the glycosyl hydrolase 3 family.</text>
</comment>
<proteinExistence type="inferred from homology"/>
<dbReference type="InterPro" id="IPR017853">
    <property type="entry name" value="GH"/>
</dbReference>
<dbReference type="PROSITE" id="PS00775">
    <property type="entry name" value="GLYCOSYL_HYDROL_F3"/>
    <property type="match status" value="1"/>
</dbReference>
<reference evidence="6" key="1">
    <citation type="submission" date="2009-07" db="EMBL/GenBank/DDBJ databases">
        <authorList>
            <person name="Weinstock G."/>
            <person name="Sodergren E."/>
            <person name="Clifton S."/>
            <person name="Fulton L."/>
            <person name="Fulton B."/>
            <person name="Courtney L."/>
            <person name="Fronick C."/>
            <person name="Harrison M."/>
            <person name="Strong C."/>
            <person name="Farmer C."/>
            <person name="Delahaunty K."/>
            <person name="Markovic C."/>
            <person name="Hall O."/>
            <person name="Minx P."/>
            <person name="Tomlinson C."/>
            <person name="Mitreva M."/>
            <person name="Nelson J."/>
            <person name="Hou S."/>
            <person name="Wollam A."/>
            <person name="Pepin K.H."/>
            <person name="Johnson M."/>
            <person name="Bhonagiri V."/>
            <person name="Nash W.E."/>
            <person name="Warren W."/>
            <person name="Chinwalla A."/>
            <person name="Mardis E.R."/>
            <person name="Wilson R.K."/>
        </authorList>
    </citation>
    <scope>NUCLEOTIDE SEQUENCE [LARGE SCALE GENOMIC DNA]</scope>
    <source>
        <strain evidence="6">DSM 14469</strain>
    </source>
</reference>
<dbReference type="FunFam" id="2.60.40.10:FF:000495">
    <property type="entry name" value="Periplasmic beta-glucosidase"/>
    <property type="match status" value="1"/>
</dbReference>
<dbReference type="SMART" id="SM01217">
    <property type="entry name" value="Fn3_like"/>
    <property type="match status" value="1"/>
</dbReference>
<evidence type="ECO:0000256" key="1">
    <source>
        <dbReference type="ARBA" id="ARBA00005336"/>
    </source>
</evidence>
<dbReference type="GO" id="GO:0005975">
    <property type="term" value="P:carbohydrate metabolic process"/>
    <property type="evidence" value="ECO:0007669"/>
    <property type="project" value="InterPro"/>
</dbReference>
<dbReference type="Pfam" id="PF01915">
    <property type="entry name" value="Glyco_hydro_3_C"/>
    <property type="match status" value="1"/>
</dbReference>
<dbReference type="Gene3D" id="3.20.20.300">
    <property type="entry name" value="Glycoside hydrolase, family 3, N-terminal domain"/>
    <property type="match status" value="1"/>
</dbReference>
<organism evidence="6 7">
    <name type="scientific">Marvinbryantia formatexigens DSM 14469</name>
    <dbReference type="NCBI Taxonomy" id="478749"/>
    <lineage>
        <taxon>Bacteria</taxon>
        <taxon>Bacillati</taxon>
        <taxon>Bacillota</taxon>
        <taxon>Clostridia</taxon>
        <taxon>Lachnospirales</taxon>
        <taxon>Lachnospiraceae</taxon>
        <taxon>Marvinbryantia</taxon>
    </lineage>
</organism>
<dbReference type="PANTHER" id="PTHR42715:SF10">
    <property type="entry name" value="BETA-GLUCOSIDASE"/>
    <property type="match status" value="1"/>
</dbReference>
<dbReference type="PANTHER" id="PTHR42715">
    <property type="entry name" value="BETA-GLUCOSIDASE"/>
    <property type="match status" value="1"/>
</dbReference>
<dbReference type="PRINTS" id="PR00133">
    <property type="entry name" value="GLHYDRLASE3"/>
</dbReference>
<dbReference type="Proteomes" id="UP000005561">
    <property type="component" value="Unassembled WGS sequence"/>
</dbReference>
<comment type="caution">
    <text evidence="6">The sequence shown here is derived from an EMBL/GenBank/DDBJ whole genome shotgun (WGS) entry which is preliminary data.</text>
</comment>
<dbReference type="Pfam" id="PF00933">
    <property type="entry name" value="Glyco_hydro_3"/>
    <property type="match status" value="1"/>
</dbReference>
<dbReference type="InterPro" id="IPR026891">
    <property type="entry name" value="Fn3-like"/>
</dbReference>
<dbReference type="InterPro" id="IPR036962">
    <property type="entry name" value="Glyco_hydro_3_N_sf"/>
</dbReference>
<evidence type="ECO:0000313" key="6">
    <source>
        <dbReference type="EMBL" id="EET62979.1"/>
    </source>
</evidence>
<evidence type="ECO:0000259" key="5">
    <source>
        <dbReference type="SMART" id="SM01217"/>
    </source>
</evidence>
<dbReference type="SUPFAM" id="SSF52279">
    <property type="entry name" value="Beta-D-glucan exohydrolase, C-terminal domain"/>
    <property type="match status" value="1"/>
</dbReference>
<dbReference type="STRING" id="168384.SAMN05660368_04201"/>
<dbReference type="InterPro" id="IPR001764">
    <property type="entry name" value="Glyco_hydro_3_N"/>
</dbReference>
<gene>
    <name evidence="6" type="ORF">BRYFOR_05330</name>
</gene>
<keyword evidence="3" id="KW-0119">Carbohydrate metabolism</keyword>
<dbReference type="AlphaFoldDB" id="C6L9P0"/>
<dbReference type="InterPro" id="IPR019800">
    <property type="entry name" value="Glyco_hydro_3_AS"/>
</dbReference>
<evidence type="ECO:0000256" key="4">
    <source>
        <dbReference type="RuleBase" id="RU361161"/>
    </source>
</evidence>
<dbReference type="OrthoDB" id="98455at2"/>
<dbReference type="SUPFAM" id="SSF51445">
    <property type="entry name" value="(Trans)glycosidases"/>
    <property type="match status" value="1"/>
</dbReference>
<evidence type="ECO:0000313" key="7">
    <source>
        <dbReference type="Proteomes" id="UP000005561"/>
    </source>
</evidence>
<sequence length="796" mass="86847">MKDRQQIKKTAQEIIENLTDEQKLAQLTCMFCGNQIPSALLHRFVNGLGEIAVMPGDNDKAENAAAAREEQDIVKEHCGIPALRHNEAVTGLMTADGTVFPSAIGLGATWDPDIVEEMADIIRKQMVSTGMRQALSPVMDVARDPRWGRVGETYGEDPTLSAAMSVAFTKGLQSEDLENGVIATGKHFLGYGMSEGGLNMAVNEIPARELREVYAKPFQAAITEAGLASMMNSYGVIDGEMVIGSEEILTKLLRDEMGFDGVVVSDYMSINKMTDLKISGSSEEAGVQALKAGLDSELPTPYGYREGILKAIQEDKEARKAFDRAVQKVIEAKVKLGLFENPYGKEELLEEAYDRAKTASAALKAARESIVLVKNDGILPLDKKIKRIAVIGPHADSLRLLFGCYTYPAVLDRNISGSMSDMAGMQDTRKEQEENPYQMPYLPGSTVRGTSPYIEERLREALGDRTVTILQAIREKCPDAEILFEKGCDVAGNDRSGFEAAEKAAREADVVLLIGGGKYGWGSNCTTGEGIDTDRIGLPGVQEELAARIQAAGTPAVYVHMDAKPLSSEFISENYPAVIENWFPGETGGRALADVLFGDYNPAGRLPMTVVRNAGQIPMYSSQKNGSGYHGGAGMVLCKYVEGKKEPLHYFGEGCSYTTFEYSDLKVQEKAAPDGTVEVACTVKNSGSRDGEEVVQLYVTDELACMIRPVQELAGFYRVFLRAGESKRVSFRMKTDQFAFLDQKMGWLVEAGEMTVKIGSSSRDIRLTGMFKITSSMYVEGKTRGFYAKAWEGNLA</sequence>
<dbReference type="InterPro" id="IPR002772">
    <property type="entry name" value="Glyco_hydro_3_C"/>
</dbReference>
<keyword evidence="4" id="KW-0326">Glycosidase</keyword>
<dbReference type="InterPro" id="IPR036881">
    <property type="entry name" value="Glyco_hydro_3_C_sf"/>
</dbReference>
<protein>
    <recommendedName>
        <fullName evidence="5">Fibronectin type III-like domain-containing protein</fullName>
    </recommendedName>
</protein>
<evidence type="ECO:0000256" key="3">
    <source>
        <dbReference type="ARBA" id="ARBA00023277"/>
    </source>
</evidence>
<dbReference type="InterPro" id="IPR013783">
    <property type="entry name" value="Ig-like_fold"/>
</dbReference>
<dbReference type="EMBL" id="ACCL02000001">
    <property type="protein sequence ID" value="EET62979.1"/>
    <property type="molecule type" value="Genomic_DNA"/>
</dbReference>
<name>C6L9P0_9FIRM</name>
<dbReference type="Pfam" id="PF14310">
    <property type="entry name" value="Fn3-like"/>
    <property type="match status" value="1"/>
</dbReference>
<evidence type="ECO:0000256" key="2">
    <source>
        <dbReference type="ARBA" id="ARBA00022801"/>
    </source>
</evidence>
<feature type="domain" description="Fibronectin type III-like" evidence="5">
    <location>
        <begin position="693"/>
        <end position="762"/>
    </location>
</feature>
<keyword evidence="2 4" id="KW-0378">Hydrolase</keyword>
<accession>C6L9P0</accession>
<dbReference type="GO" id="GO:0008422">
    <property type="term" value="F:beta-glucosidase activity"/>
    <property type="evidence" value="ECO:0007669"/>
    <property type="project" value="UniProtKB-ARBA"/>
</dbReference>
<keyword evidence="7" id="KW-1185">Reference proteome</keyword>
<dbReference type="Gene3D" id="3.40.50.1700">
    <property type="entry name" value="Glycoside hydrolase family 3 C-terminal domain"/>
    <property type="match status" value="1"/>
</dbReference>
<dbReference type="eggNOG" id="COG1472">
    <property type="taxonomic scope" value="Bacteria"/>
</dbReference>
<dbReference type="RefSeq" id="WP_006860132.1">
    <property type="nucleotide sequence ID" value="NZ_ACCL02000001.1"/>
</dbReference>